<name>A0AAV7N7Y3_PLEWA</name>
<dbReference type="EMBL" id="JANPWB010000013">
    <property type="protein sequence ID" value="KAJ1108815.1"/>
    <property type="molecule type" value="Genomic_DNA"/>
</dbReference>
<protein>
    <submittedName>
        <fullName evidence="1">Uncharacterized protein</fullName>
    </submittedName>
</protein>
<gene>
    <name evidence="1" type="ORF">NDU88_006185</name>
</gene>
<dbReference type="Proteomes" id="UP001066276">
    <property type="component" value="Chromosome 9"/>
</dbReference>
<sequence length="120" mass="13540">MLSLPTHADSASILENDMVSCSDVVEHACCRKLVYRRLPFAQWQRVWSHSPETVPGKERTGNHATLYYSVILKVELPTRYASCPSCSLLRRYKMHIFLAPEDVVNFTVQNATGGKQGVQT</sequence>
<reference evidence="1" key="1">
    <citation type="journal article" date="2022" name="bioRxiv">
        <title>Sequencing and chromosome-scale assembly of the giantPleurodeles waltlgenome.</title>
        <authorList>
            <person name="Brown T."/>
            <person name="Elewa A."/>
            <person name="Iarovenko S."/>
            <person name="Subramanian E."/>
            <person name="Araus A.J."/>
            <person name="Petzold A."/>
            <person name="Susuki M."/>
            <person name="Suzuki K.-i.T."/>
            <person name="Hayashi T."/>
            <person name="Toyoda A."/>
            <person name="Oliveira C."/>
            <person name="Osipova E."/>
            <person name="Leigh N.D."/>
            <person name="Simon A."/>
            <person name="Yun M.H."/>
        </authorList>
    </citation>
    <scope>NUCLEOTIDE SEQUENCE</scope>
    <source>
        <strain evidence="1">20211129_DDA</strain>
        <tissue evidence="1">Liver</tissue>
    </source>
</reference>
<proteinExistence type="predicted"/>
<comment type="caution">
    <text evidence="1">The sequence shown here is derived from an EMBL/GenBank/DDBJ whole genome shotgun (WGS) entry which is preliminary data.</text>
</comment>
<organism evidence="1 2">
    <name type="scientific">Pleurodeles waltl</name>
    <name type="common">Iberian ribbed newt</name>
    <dbReference type="NCBI Taxonomy" id="8319"/>
    <lineage>
        <taxon>Eukaryota</taxon>
        <taxon>Metazoa</taxon>
        <taxon>Chordata</taxon>
        <taxon>Craniata</taxon>
        <taxon>Vertebrata</taxon>
        <taxon>Euteleostomi</taxon>
        <taxon>Amphibia</taxon>
        <taxon>Batrachia</taxon>
        <taxon>Caudata</taxon>
        <taxon>Salamandroidea</taxon>
        <taxon>Salamandridae</taxon>
        <taxon>Pleurodelinae</taxon>
        <taxon>Pleurodeles</taxon>
    </lineage>
</organism>
<evidence type="ECO:0000313" key="1">
    <source>
        <dbReference type="EMBL" id="KAJ1108815.1"/>
    </source>
</evidence>
<keyword evidence="2" id="KW-1185">Reference proteome</keyword>
<dbReference type="AlphaFoldDB" id="A0AAV7N7Y3"/>
<accession>A0AAV7N7Y3</accession>
<evidence type="ECO:0000313" key="2">
    <source>
        <dbReference type="Proteomes" id="UP001066276"/>
    </source>
</evidence>